<proteinExistence type="predicted"/>
<dbReference type="EMBL" id="JABFED010000001">
    <property type="protein sequence ID" value="MBA1836581.1"/>
    <property type="molecule type" value="Genomic_DNA"/>
</dbReference>
<evidence type="ECO:0000313" key="2">
    <source>
        <dbReference type="Proteomes" id="UP000577408"/>
    </source>
</evidence>
<dbReference type="SMART" id="SM00530">
    <property type="entry name" value="HTH_XRE"/>
    <property type="match status" value="1"/>
</dbReference>
<organism evidence="1 2">
    <name type="scientific">Corynebacterium wankanglinii</name>
    <dbReference type="NCBI Taxonomy" id="2735136"/>
    <lineage>
        <taxon>Bacteria</taxon>
        <taxon>Bacillati</taxon>
        <taxon>Actinomycetota</taxon>
        <taxon>Actinomycetes</taxon>
        <taxon>Mycobacteriales</taxon>
        <taxon>Corynebacteriaceae</taxon>
        <taxon>Corynebacterium</taxon>
    </lineage>
</organism>
<reference evidence="1 2" key="1">
    <citation type="submission" date="2020-05" db="EMBL/GenBank/DDBJ databases">
        <title>Descriptions of Corynebacterium xxxx sp. nov., Corynebacterium yyyy sp. nov. and Corynebacterium zzzz sp. nov.</title>
        <authorList>
            <person name="Zhang G."/>
        </authorList>
    </citation>
    <scope>NUCLEOTIDE SEQUENCE [LARGE SCALE GENOMIC DNA]</scope>
    <source>
        <strain evidence="2">zg-913</strain>
    </source>
</reference>
<dbReference type="InterPro" id="IPR001387">
    <property type="entry name" value="Cro/C1-type_HTH"/>
</dbReference>
<dbReference type="CDD" id="cd00093">
    <property type="entry name" value="HTH_XRE"/>
    <property type="match status" value="1"/>
</dbReference>
<dbReference type="GO" id="GO:0003677">
    <property type="term" value="F:DNA binding"/>
    <property type="evidence" value="ECO:0007669"/>
    <property type="project" value="InterPro"/>
</dbReference>
<sequence>MDIEALGSFVRAQRKERRLTQLEVAELADVSDRFLRELEHGKPTAEIGKVIDVLAVLGCDLEPVVHRADELGRF</sequence>
<accession>A0A7H0K9Y2</accession>
<dbReference type="Pfam" id="PF01381">
    <property type="entry name" value="HTH_3"/>
    <property type="match status" value="1"/>
</dbReference>
<comment type="caution">
    <text evidence="1">The sequence shown here is derived from an EMBL/GenBank/DDBJ whole genome shotgun (WGS) entry which is preliminary data.</text>
</comment>
<dbReference type="RefSeq" id="WP_181191304.1">
    <property type="nucleotide sequence ID" value="NZ_JABFED010000001.1"/>
</dbReference>
<dbReference type="InterPro" id="IPR017507">
    <property type="entry name" value="Tscrpt_reg_HipB-like"/>
</dbReference>
<name>A0A7H0K9Y2_9CORY</name>
<evidence type="ECO:0000313" key="1">
    <source>
        <dbReference type="EMBL" id="MBA1836581.1"/>
    </source>
</evidence>
<dbReference type="AlphaFoldDB" id="A0A7H0K9Y2"/>
<dbReference type="Gene3D" id="1.10.260.40">
    <property type="entry name" value="lambda repressor-like DNA-binding domains"/>
    <property type="match status" value="1"/>
</dbReference>
<dbReference type="Proteomes" id="UP000577408">
    <property type="component" value="Unassembled WGS sequence"/>
</dbReference>
<dbReference type="SUPFAM" id="SSF47413">
    <property type="entry name" value="lambda repressor-like DNA-binding domains"/>
    <property type="match status" value="1"/>
</dbReference>
<protein>
    <submittedName>
        <fullName evidence="1">Helix-turn-helix transcriptional regulator</fullName>
    </submittedName>
</protein>
<gene>
    <name evidence="1" type="ORF">HMA55_01430</name>
</gene>
<dbReference type="PROSITE" id="PS50943">
    <property type="entry name" value="HTH_CROC1"/>
    <property type="match status" value="1"/>
</dbReference>
<dbReference type="InterPro" id="IPR010982">
    <property type="entry name" value="Lambda_DNA-bd_dom_sf"/>
</dbReference>
<keyword evidence="2" id="KW-1185">Reference proteome</keyword>
<dbReference type="NCBIfam" id="TIGR03070">
    <property type="entry name" value="couple_hipB"/>
    <property type="match status" value="1"/>
</dbReference>